<gene>
    <name evidence="8" type="ORF">HB853_14685</name>
</gene>
<sequence length="387" mass="45719">MIVKNIAISIYMFLLSLFSWFSRFFGVKKRILIMASFPENTTAILKQMKKMNYTPETLCFHTERVQFDKKKFDFVQFFSNSLTNKWKLMFYLNTSKVILVDNYYPELAAVSFKSDIECIQLWHANGALKQFGWEDNSILERSDADKKRFKAVYNHFLKVVIGSDEMGEIFKRSFLLDDSRLLKIGVPRTDVYFDENLQQQKRAEWRDKFYAKNKKVILYAPTFRDNELVEAKLAMDFKAMEKELSDEHILVLKLHPAVKIDVQNLNTDFIINVDKDVALEEFLAAVDILITDYSSIPFEYALFERPMFFFSYDMEKYDKERGLIRNYQQIIPGPISKTTEELIEQIKIYNNSENLTRFSEKWNKYSDGHASERLISYMKKLTGGQNK</sequence>
<comment type="subcellular location">
    <subcellularLocation>
        <location evidence="1">Cell membrane</location>
        <topology evidence="1">Peripheral membrane protein</topology>
    </subcellularLocation>
</comment>
<comment type="caution">
    <text evidence="8">The sequence shown here is derived from an EMBL/GenBank/DDBJ whole genome shotgun (WGS) entry which is preliminary data.</text>
</comment>
<keyword evidence="7" id="KW-0812">Transmembrane</keyword>
<dbReference type="InterPro" id="IPR007554">
    <property type="entry name" value="Glycerophosphate_synth"/>
</dbReference>
<comment type="similarity">
    <text evidence="2">Belongs to the CDP-glycerol glycerophosphotransferase family.</text>
</comment>
<dbReference type="InterPro" id="IPR051612">
    <property type="entry name" value="Teichoic_Acid_Biosynth"/>
</dbReference>
<feature type="transmembrane region" description="Helical" evidence="7">
    <location>
        <begin position="6"/>
        <end position="26"/>
    </location>
</feature>
<dbReference type="Proteomes" id="UP000522007">
    <property type="component" value="Unassembled WGS sequence"/>
</dbReference>
<dbReference type="InterPro" id="IPR043149">
    <property type="entry name" value="TagF_N"/>
</dbReference>
<dbReference type="GO" id="GO:0047355">
    <property type="term" value="F:CDP-glycerol glycerophosphotransferase activity"/>
    <property type="evidence" value="ECO:0007669"/>
    <property type="project" value="InterPro"/>
</dbReference>
<dbReference type="GO" id="GO:0019350">
    <property type="term" value="P:teichoic acid biosynthetic process"/>
    <property type="evidence" value="ECO:0007669"/>
    <property type="project" value="UniProtKB-KW"/>
</dbReference>
<dbReference type="Pfam" id="PF04464">
    <property type="entry name" value="Glyphos_transf"/>
    <property type="match status" value="1"/>
</dbReference>
<dbReference type="EMBL" id="JAAROP010000026">
    <property type="protein sequence ID" value="MBC1324167.1"/>
    <property type="molecule type" value="Genomic_DNA"/>
</dbReference>
<keyword evidence="7" id="KW-1133">Transmembrane helix</keyword>
<dbReference type="PANTHER" id="PTHR37316">
    <property type="entry name" value="TEICHOIC ACID GLYCEROL-PHOSPHATE PRIMASE"/>
    <property type="match status" value="1"/>
</dbReference>
<evidence type="ECO:0000313" key="8">
    <source>
        <dbReference type="EMBL" id="MBC1324167.1"/>
    </source>
</evidence>
<keyword evidence="3" id="KW-1003">Cell membrane</keyword>
<dbReference type="Gene3D" id="3.40.50.12580">
    <property type="match status" value="1"/>
</dbReference>
<dbReference type="Gene3D" id="3.40.50.11820">
    <property type="match status" value="1"/>
</dbReference>
<evidence type="ECO:0000256" key="4">
    <source>
        <dbReference type="ARBA" id="ARBA00022679"/>
    </source>
</evidence>
<evidence type="ECO:0000256" key="6">
    <source>
        <dbReference type="ARBA" id="ARBA00023136"/>
    </source>
</evidence>
<keyword evidence="6 7" id="KW-0472">Membrane</keyword>
<evidence type="ECO:0000256" key="3">
    <source>
        <dbReference type="ARBA" id="ARBA00022475"/>
    </source>
</evidence>
<keyword evidence="4 8" id="KW-0808">Transferase</keyword>
<dbReference type="SUPFAM" id="SSF53756">
    <property type="entry name" value="UDP-Glycosyltransferase/glycogen phosphorylase"/>
    <property type="match status" value="1"/>
</dbReference>
<dbReference type="AlphaFoldDB" id="A0A7X0T7S7"/>
<keyword evidence="5" id="KW-0777">Teichoic acid biosynthesis</keyword>
<dbReference type="InterPro" id="IPR043148">
    <property type="entry name" value="TagF_C"/>
</dbReference>
<reference evidence="8 9" key="1">
    <citation type="submission" date="2020-03" db="EMBL/GenBank/DDBJ databases">
        <title>Soil Listeria distribution.</title>
        <authorList>
            <person name="Liao J."/>
            <person name="Wiedmann M."/>
        </authorList>
    </citation>
    <scope>NUCLEOTIDE SEQUENCE [LARGE SCALE GENOMIC DNA]</scope>
    <source>
        <strain evidence="8 9">FSL L7-1829</strain>
    </source>
</reference>
<accession>A0A7X0T7S7</accession>
<dbReference type="PANTHER" id="PTHR37316:SF1">
    <property type="entry name" value="TEICHOIC ACID GLYCEROL-PHOSPHATE PRIMASE"/>
    <property type="match status" value="1"/>
</dbReference>
<proteinExistence type="inferred from homology"/>
<evidence type="ECO:0000313" key="9">
    <source>
        <dbReference type="Proteomes" id="UP000522007"/>
    </source>
</evidence>
<protein>
    <submittedName>
        <fullName evidence="8">CDP-glycerol glycerophosphotransferase family protein</fullName>
    </submittedName>
</protein>
<evidence type="ECO:0000256" key="2">
    <source>
        <dbReference type="ARBA" id="ARBA00010488"/>
    </source>
</evidence>
<organism evidence="8 9">
    <name type="scientific">Listeria welshimeri</name>
    <dbReference type="NCBI Taxonomy" id="1643"/>
    <lineage>
        <taxon>Bacteria</taxon>
        <taxon>Bacillati</taxon>
        <taxon>Bacillota</taxon>
        <taxon>Bacilli</taxon>
        <taxon>Bacillales</taxon>
        <taxon>Listeriaceae</taxon>
        <taxon>Listeria</taxon>
    </lineage>
</organism>
<evidence type="ECO:0000256" key="5">
    <source>
        <dbReference type="ARBA" id="ARBA00022944"/>
    </source>
</evidence>
<name>A0A7X0T7S7_LISWE</name>
<evidence type="ECO:0000256" key="1">
    <source>
        <dbReference type="ARBA" id="ARBA00004202"/>
    </source>
</evidence>
<evidence type="ECO:0000256" key="7">
    <source>
        <dbReference type="SAM" id="Phobius"/>
    </source>
</evidence>
<dbReference type="GO" id="GO:0005886">
    <property type="term" value="C:plasma membrane"/>
    <property type="evidence" value="ECO:0007669"/>
    <property type="project" value="UniProtKB-SubCell"/>
</dbReference>